<evidence type="ECO:0000256" key="3">
    <source>
        <dbReference type="ARBA" id="ARBA00023125"/>
    </source>
</evidence>
<dbReference type="InterPro" id="IPR036388">
    <property type="entry name" value="WH-like_DNA-bd_sf"/>
</dbReference>
<comment type="caution">
    <text evidence="6">The sequence shown here is derived from an EMBL/GenBank/DDBJ whole genome shotgun (WGS) entry which is preliminary data.</text>
</comment>
<dbReference type="GO" id="GO:0006351">
    <property type="term" value="P:DNA-templated transcription"/>
    <property type="evidence" value="ECO:0007669"/>
    <property type="project" value="TreeGrafter"/>
</dbReference>
<evidence type="ECO:0000313" key="6">
    <source>
        <dbReference type="EMBL" id="KPC50424.1"/>
    </source>
</evidence>
<dbReference type="SUPFAM" id="SSF53850">
    <property type="entry name" value="Periplasmic binding protein-like II"/>
    <property type="match status" value="1"/>
</dbReference>
<evidence type="ECO:0000256" key="1">
    <source>
        <dbReference type="ARBA" id="ARBA00009437"/>
    </source>
</evidence>
<dbReference type="STRING" id="857265.WG78_17490"/>
<dbReference type="Gene3D" id="1.10.10.10">
    <property type="entry name" value="Winged helix-like DNA-binding domain superfamily/Winged helix DNA-binding domain"/>
    <property type="match status" value="1"/>
</dbReference>
<evidence type="ECO:0000259" key="5">
    <source>
        <dbReference type="PROSITE" id="PS50931"/>
    </source>
</evidence>
<organism evidence="6 7">
    <name type="scientific">Amantichitinum ursilacus</name>
    <dbReference type="NCBI Taxonomy" id="857265"/>
    <lineage>
        <taxon>Bacteria</taxon>
        <taxon>Pseudomonadati</taxon>
        <taxon>Pseudomonadota</taxon>
        <taxon>Betaproteobacteria</taxon>
        <taxon>Neisseriales</taxon>
        <taxon>Chitinibacteraceae</taxon>
        <taxon>Amantichitinum</taxon>
    </lineage>
</organism>
<feature type="domain" description="HTH lysR-type" evidence="5">
    <location>
        <begin position="1"/>
        <end position="59"/>
    </location>
</feature>
<gene>
    <name evidence="6" type="primary">dmlR_23</name>
    <name evidence="6" type="ORF">WG78_17490</name>
</gene>
<keyword evidence="4" id="KW-0804">Transcription</keyword>
<reference evidence="6 7" key="1">
    <citation type="submission" date="2015-07" db="EMBL/GenBank/DDBJ databases">
        <title>Draft genome sequence of the Amantichitinum ursilacus IGB-41, a new chitin-degrading bacterium.</title>
        <authorList>
            <person name="Kirstahler P."/>
            <person name="Guenther M."/>
            <person name="Grumaz C."/>
            <person name="Rupp S."/>
            <person name="Zibek S."/>
            <person name="Sohn K."/>
        </authorList>
    </citation>
    <scope>NUCLEOTIDE SEQUENCE [LARGE SCALE GENOMIC DNA]</scope>
    <source>
        <strain evidence="6 7">IGB-41</strain>
    </source>
</reference>
<dbReference type="EMBL" id="LAQT01000029">
    <property type="protein sequence ID" value="KPC50424.1"/>
    <property type="molecule type" value="Genomic_DNA"/>
</dbReference>
<dbReference type="OrthoDB" id="9178040at2"/>
<dbReference type="RefSeq" id="WP_053939103.1">
    <property type="nucleotide sequence ID" value="NZ_LAQT01000029.1"/>
</dbReference>
<dbReference type="PANTHER" id="PTHR30537:SF17">
    <property type="entry name" value="LYSR-FAMILY REGULATORY PROTEIN"/>
    <property type="match status" value="1"/>
</dbReference>
<accession>A0A0N0GLS1</accession>
<proteinExistence type="inferred from homology"/>
<dbReference type="GO" id="GO:0003700">
    <property type="term" value="F:DNA-binding transcription factor activity"/>
    <property type="evidence" value="ECO:0007669"/>
    <property type="project" value="InterPro"/>
</dbReference>
<dbReference type="InterPro" id="IPR036390">
    <property type="entry name" value="WH_DNA-bd_sf"/>
</dbReference>
<dbReference type="InterPro" id="IPR005119">
    <property type="entry name" value="LysR_subst-bd"/>
</dbReference>
<evidence type="ECO:0000256" key="2">
    <source>
        <dbReference type="ARBA" id="ARBA00023015"/>
    </source>
</evidence>
<evidence type="ECO:0000256" key="4">
    <source>
        <dbReference type="ARBA" id="ARBA00023163"/>
    </source>
</evidence>
<name>A0A0N0GLS1_9NEIS</name>
<keyword evidence="3" id="KW-0238">DNA-binding</keyword>
<dbReference type="PANTHER" id="PTHR30537">
    <property type="entry name" value="HTH-TYPE TRANSCRIPTIONAL REGULATOR"/>
    <property type="match status" value="1"/>
</dbReference>
<sequence>MDQLQAIRAFARVVEAGNFSRAADSLQMPNATLTKLVQALESHLGVRLLQRTTRRVTVTAEGAAYYERTARLLKELDDIDASFGSAQRKPRGPLRIDMGASVASMIVIPALPEFLAAYPDIRISLAVSDRHTNLIGENVDCVIRGGAVTDETLVARQIGSAPWVTCAAPAYWRAHGTPQHPHDLCDGHTLVGYLGGTGQRALPLRFAQGADKLEVMPPQLFGVNESNAHAAAGLAGLGIMQTFRYTARPYLLSGALVEVLPEWRPAPYPFYVVYPPNRHMSQRLRVFIDWITARFAAAM</sequence>
<dbReference type="Gene3D" id="3.40.190.290">
    <property type="match status" value="1"/>
</dbReference>
<keyword evidence="7" id="KW-1185">Reference proteome</keyword>
<dbReference type="FunFam" id="1.10.10.10:FF:000001">
    <property type="entry name" value="LysR family transcriptional regulator"/>
    <property type="match status" value="1"/>
</dbReference>
<dbReference type="Pfam" id="PF00126">
    <property type="entry name" value="HTH_1"/>
    <property type="match status" value="1"/>
</dbReference>
<dbReference type="InterPro" id="IPR000847">
    <property type="entry name" value="LysR_HTH_N"/>
</dbReference>
<protein>
    <submittedName>
        <fullName evidence="6">HTH-type transcriptional regulator DmlR</fullName>
    </submittedName>
</protein>
<dbReference type="Proteomes" id="UP000037939">
    <property type="component" value="Unassembled WGS sequence"/>
</dbReference>
<comment type="similarity">
    <text evidence="1">Belongs to the LysR transcriptional regulatory family.</text>
</comment>
<dbReference type="PATRIC" id="fig|857265.3.peg.3585"/>
<dbReference type="InterPro" id="IPR058163">
    <property type="entry name" value="LysR-type_TF_proteobact-type"/>
</dbReference>
<dbReference type="PROSITE" id="PS50931">
    <property type="entry name" value="HTH_LYSR"/>
    <property type="match status" value="1"/>
</dbReference>
<evidence type="ECO:0000313" key="7">
    <source>
        <dbReference type="Proteomes" id="UP000037939"/>
    </source>
</evidence>
<dbReference type="GO" id="GO:0043565">
    <property type="term" value="F:sequence-specific DNA binding"/>
    <property type="evidence" value="ECO:0007669"/>
    <property type="project" value="TreeGrafter"/>
</dbReference>
<dbReference type="CDD" id="cd08472">
    <property type="entry name" value="PBP2_CrgA_like_3"/>
    <property type="match status" value="1"/>
</dbReference>
<dbReference type="Pfam" id="PF03466">
    <property type="entry name" value="LysR_substrate"/>
    <property type="match status" value="1"/>
</dbReference>
<dbReference type="AlphaFoldDB" id="A0A0N0GLS1"/>
<keyword evidence="2" id="KW-0805">Transcription regulation</keyword>
<dbReference type="SUPFAM" id="SSF46785">
    <property type="entry name" value="Winged helix' DNA-binding domain"/>
    <property type="match status" value="1"/>
</dbReference>